<evidence type="ECO:0000256" key="1">
    <source>
        <dbReference type="ARBA" id="ARBA00013194"/>
    </source>
</evidence>
<dbReference type="Gene3D" id="2.40.100.10">
    <property type="entry name" value="Cyclophilin-like"/>
    <property type="match status" value="1"/>
</dbReference>
<evidence type="ECO:0000256" key="3">
    <source>
        <dbReference type="ARBA" id="ARBA00023235"/>
    </source>
</evidence>
<dbReference type="InterPro" id="IPR029000">
    <property type="entry name" value="Cyclophilin-like_dom_sf"/>
</dbReference>
<organism evidence="5 6">
    <name type="scientific">Xanthomonas hortorum pv. vitians</name>
    <dbReference type="NCBI Taxonomy" id="83224"/>
    <lineage>
        <taxon>Bacteria</taxon>
        <taxon>Pseudomonadati</taxon>
        <taxon>Pseudomonadota</taxon>
        <taxon>Gammaproteobacteria</taxon>
        <taxon>Lysobacterales</taxon>
        <taxon>Lysobacteraceae</taxon>
        <taxon>Xanthomonas</taxon>
    </lineage>
</organism>
<dbReference type="Proteomes" id="UP000515406">
    <property type="component" value="Chromosome"/>
</dbReference>
<dbReference type="EMBL" id="LR828257">
    <property type="protein sequence ID" value="CAD0354471.1"/>
    <property type="molecule type" value="Genomic_DNA"/>
</dbReference>
<feature type="domain" description="PPIase cyclophilin-type" evidence="4">
    <location>
        <begin position="106"/>
        <end position="293"/>
    </location>
</feature>
<dbReference type="InterPro" id="IPR044665">
    <property type="entry name" value="E_coli_cyclophilin_A-like"/>
</dbReference>
<evidence type="ECO:0000313" key="5">
    <source>
        <dbReference type="EMBL" id="CAD0354471.1"/>
    </source>
</evidence>
<gene>
    <name evidence="5" type="ORF">CFBP498_39190</name>
</gene>
<dbReference type="EC" id="5.2.1.8" evidence="1"/>
<accession>A0A6V7ETM0</accession>
<dbReference type="EMBL" id="LR828257">
    <property type="protein sequence ID" value="CAD0354467.1"/>
    <property type="molecule type" value="Genomic_DNA"/>
</dbReference>
<keyword evidence="3" id="KW-0413">Isomerase</keyword>
<evidence type="ECO:0000313" key="6">
    <source>
        <dbReference type="Proteomes" id="UP000515406"/>
    </source>
</evidence>
<sequence>MHFAYMHFAYMHFAYMHFAYMHFAYMHFASRRFASGRVVGKNRASLPLAAFMLLRTVASACLLALVLPAAANAAYRSPQQILDSSPASAWRVLDPDRTLYMELDGGRVIIELAPQFAPAHVSNIHTLAHERFWDGLTIYRSQDNFVVQFGDPDGETPAKAKSLGSAKTHLPAEFERASQGLDFQRLPDSDGWAPQVGFVDGFPVGRDSASGKTWLAHCYGTLGAGRNNDEDSSIGAELYVVTGQSPRQLDRNITVVGRVVKGMELLSVTPRGPDPMGFYEDPAQRAPIRAIRLASEVPLPERTPLQLLRTDSQTFRDVAEARRNRKDDFYKRPAGHIDLCNVPLPVRAPPAAG</sequence>
<dbReference type="GO" id="GO:0003755">
    <property type="term" value="F:peptidyl-prolyl cis-trans isomerase activity"/>
    <property type="evidence" value="ECO:0007669"/>
    <property type="project" value="UniProtKB-KW"/>
</dbReference>
<reference evidence="5 6" key="1">
    <citation type="submission" date="2020-07" db="EMBL/GenBank/DDBJ databases">
        <authorList>
            <person name="Pothier F. J."/>
        </authorList>
    </citation>
    <scope>NUCLEOTIDE SEQUENCE [LARGE SCALE GENOMIC DNA]</scope>
    <source>
        <strain evidence="5 6">CFBP 498</strain>
    </source>
</reference>
<evidence type="ECO:0000256" key="2">
    <source>
        <dbReference type="ARBA" id="ARBA00023110"/>
    </source>
</evidence>
<evidence type="ECO:0000259" key="4">
    <source>
        <dbReference type="PROSITE" id="PS50072"/>
    </source>
</evidence>
<dbReference type="AlphaFoldDB" id="A0A6V7ETM0"/>
<dbReference type="InterPro" id="IPR002130">
    <property type="entry name" value="Cyclophilin-type_PPIase_dom"/>
</dbReference>
<keyword evidence="6" id="KW-1185">Reference proteome</keyword>
<keyword evidence="2" id="KW-0697">Rotamase</keyword>
<proteinExistence type="predicted"/>
<dbReference type="SUPFAM" id="SSF50891">
    <property type="entry name" value="Cyclophilin-like"/>
    <property type="match status" value="1"/>
</dbReference>
<dbReference type="Pfam" id="PF00160">
    <property type="entry name" value="Pro_isomerase"/>
    <property type="match status" value="1"/>
</dbReference>
<dbReference type="PROSITE" id="PS50072">
    <property type="entry name" value="CSA_PPIASE_2"/>
    <property type="match status" value="1"/>
</dbReference>
<name>A0A6V7ETM0_9XANT</name>
<protein>
    <recommendedName>
        <fullName evidence="1">peptidylprolyl isomerase</fullName>
        <ecNumber evidence="1">5.2.1.8</ecNumber>
    </recommendedName>
</protein>
<dbReference type="PANTHER" id="PTHR43246">
    <property type="entry name" value="PEPTIDYL-PROLYL CIS-TRANS ISOMERASE CYP38, CHLOROPLASTIC"/>
    <property type="match status" value="1"/>
</dbReference>